<organism evidence="8 9">
    <name type="scientific">Nothocercus julius</name>
    <dbReference type="NCBI Taxonomy" id="2585813"/>
    <lineage>
        <taxon>Eukaryota</taxon>
        <taxon>Metazoa</taxon>
        <taxon>Chordata</taxon>
        <taxon>Craniata</taxon>
        <taxon>Vertebrata</taxon>
        <taxon>Euteleostomi</taxon>
        <taxon>Archelosauria</taxon>
        <taxon>Archosauria</taxon>
        <taxon>Dinosauria</taxon>
        <taxon>Saurischia</taxon>
        <taxon>Theropoda</taxon>
        <taxon>Coelurosauria</taxon>
        <taxon>Aves</taxon>
        <taxon>Palaeognathae</taxon>
        <taxon>Tinamiformes</taxon>
        <taxon>Tinamidae</taxon>
        <taxon>Nothocercus</taxon>
    </lineage>
</organism>
<evidence type="ECO:0000256" key="1">
    <source>
        <dbReference type="ARBA" id="ARBA00004167"/>
    </source>
</evidence>
<gene>
    <name evidence="8" type="primary">Pcdha6</name>
    <name evidence="8" type="ORF">NOTJUL_R14959</name>
</gene>
<dbReference type="InterPro" id="IPR015919">
    <property type="entry name" value="Cadherin-like_sf"/>
</dbReference>
<feature type="domain" description="Cadherin" evidence="7">
    <location>
        <begin position="1"/>
        <end position="69"/>
    </location>
</feature>
<evidence type="ECO:0000256" key="5">
    <source>
        <dbReference type="ARBA" id="ARBA00023180"/>
    </source>
</evidence>
<feature type="non-terminal residue" evidence="8">
    <location>
        <position position="69"/>
    </location>
</feature>
<feature type="non-terminal residue" evidence="8">
    <location>
        <position position="1"/>
    </location>
</feature>
<evidence type="ECO:0000256" key="3">
    <source>
        <dbReference type="ARBA" id="ARBA00022989"/>
    </source>
</evidence>
<comment type="caution">
    <text evidence="8">The sequence shown here is derived from an EMBL/GenBank/DDBJ whole genome shotgun (WGS) entry which is preliminary data.</text>
</comment>
<name>A0A7K7WWE0_9AVES</name>
<dbReference type="Proteomes" id="UP000531559">
    <property type="component" value="Unassembled WGS sequence"/>
</dbReference>
<dbReference type="CDD" id="cd11304">
    <property type="entry name" value="Cadherin_repeat"/>
    <property type="match status" value="1"/>
</dbReference>
<dbReference type="GO" id="GO:0005886">
    <property type="term" value="C:plasma membrane"/>
    <property type="evidence" value="ECO:0007669"/>
    <property type="project" value="TreeGrafter"/>
</dbReference>
<proteinExistence type="predicted"/>
<dbReference type="PANTHER" id="PTHR24028:SF133">
    <property type="entry name" value="PROTOCADHERIN ALPHA-4"/>
    <property type="match status" value="1"/>
</dbReference>
<dbReference type="InterPro" id="IPR002126">
    <property type="entry name" value="Cadherin-like_dom"/>
</dbReference>
<keyword evidence="4" id="KW-0472">Membrane</keyword>
<evidence type="ECO:0000256" key="4">
    <source>
        <dbReference type="ARBA" id="ARBA00023136"/>
    </source>
</evidence>
<dbReference type="OrthoDB" id="9990384at2759"/>
<dbReference type="PROSITE" id="PS50268">
    <property type="entry name" value="CADHERIN_2"/>
    <property type="match status" value="1"/>
</dbReference>
<evidence type="ECO:0000259" key="7">
    <source>
        <dbReference type="PROSITE" id="PS50268"/>
    </source>
</evidence>
<evidence type="ECO:0000256" key="2">
    <source>
        <dbReference type="ARBA" id="ARBA00022692"/>
    </source>
</evidence>
<keyword evidence="2" id="KW-0812">Transmembrane</keyword>
<dbReference type="InterPro" id="IPR050174">
    <property type="entry name" value="Protocadherin/Cadherin-CA"/>
</dbReference>
<dbReference type="SUPFAM" id="SSF49313">
    <property type="entry name" value="Cadherin-like"/>
    <property type="match status" value="1"/>
</dbReference>
<keyword evidence="9" id="KW-1185">Reference proteome</keyword>
<dbReference type="AlphaFoldDB" id="A0A7K7WWE0"/>
<keyword evidence="5" id="KW-0325">Glycoprotein</keyword>
<protein>
    <submittedName>
        <fullName evidence="8">PCDA6 protein</fullName>
    </submittedName>
</protein>
<evidence type="ECO:0000313" key="9">
    <source>
        <dbReference type="Proteomes" id="UP000531559"/>
    </source>
</evidence>
<dbReference type="GO" id="GO:0007156">
    <property type="term" value="P:homophilic cell adhesion via plasma membrane adhesion molecules"/>
    <property type="evidence" value="ECO:0007669"/>
    <property type="project" value="InterPro"/>
</dbReference>
<evidence type="ECO:0000256" key="6">
    <source>
        <dbReference type="PROSITE-ProRule" id="PRU00043"/>
    </source>
</evidence>
<sequence length="69" mass="7526">VSYAVSNVIPAGGIDLFVIDPKTGEIRFKGPLDYEDVHVYEIQVVAKDKGHAPMTGHCTVELEVLDVND</sequence>
<dbReference type="GO" id="GO:0005509">
    <property type="term" value="F:calcium ion binding"/>
    <property type="evidence" value="ECO:0007669"/>
    <property type="project" value="UniProtKB-UniRule"/>
</dbReference>
<evidence type="ECO:0000313" key="8">
    <source>
        <dbReference type="EMBL" id="NXA57705.1"/>
    </source>
</evidence>
<keyword evidence="6" id="KW-0106">Calcium</keyword>
<dbReference type="Gene3D" id="2.60.40.60">
    <property type="entry name" value="Cadherins"/>
    <property type="match status" value="1"/>
</dbReference>
<comment type="subcellular location">
    <subcellularLocation>
        <location evidence="1">Membrane</location>
        <topology evidence="1">Single-pass membrane protein</topology>
    </subcellularLocation>
</comment>
<dbReference type="PANTHER" id="PTHR24028">
    <property type="entry name" value="CADHERIN-87A"/>
    <property type="match status" value="1"/>
</dbReference>
<dbReference type="SMART" id="SM00112">
    <property type="entry name" value="CA"/>
    <property type="match status" value="1"/>
</dbReference>
<keyword evidence="3" id="KW-1133">Transmembrane helix</keyword>
<dbReference type="EMBL" id="VZSV01004773">
    <property type="protein sequence ID" value="NXA57705.1"/>
    <property type="molecule type" value="Genomic_DNA"/>
</dbReference>
<dbReference type="Pfam" id="PF00028">
    <property type="entry name" value="Cadherin"/>
    <property type="match status" value="1"/>
</dbReference>
<accession>A0A7K7WWE0</accession>
<reference evidence="8 9" key="1">
    <citation type="submission" date="2019-09" db="EMBL/GenBank/DDBJ databases">
        <title>Bird 10,000 Genomes (B10K) Project - Family phase.</title>
        <authorList>
            <person name="Zhang G."/>
        </authorList>
    </citation>
    <scope>NUCLEOTIDE SEQUENCE [LARGE SCALE GENOMIC DNA]</scope>
    <source>
        <strain evidence="8">B10K-MSB-01</strain>
    </source>
</reference>
<dbReference type="PRINTS" id="PR00205">
    <property type="entry name" value="CADHERIN"/>
</dbReference>